<dbReference type="OrthoDB" id="9765462at2"/>
<evidence type="ECO:0000256" key="4">
    <source>
        <dbReference type="ARBA" id="ARBA00022723"/>
    </source>
</evidence>
<gene>
    <name evidence="6" type="ORF">GRFL_1881</name>
</gene>
<dbReference type="SUPFAM" id="SSF51556">
    <property type="entry name" value="Metallo-dependent hydrolases"/>
    <property type="match status" value="1"/>
</dbReference>
<keyword evidence="7" id="KW-1185">Reference proteome</keyword>
<name>A0A1L7I653_9FLAO</name>
<dbReference type="GO" id="GO:0005737">
    <property type="term" value="C:cytoplasm"/>
    <property type="evidence" value="ECO:0007669"/>
    <property type="project" value="TreeGrafter"/>
</dbReference>
<dbReference type="GO" id="GO:0004038">
    <property type="term" value="F:allantoinase activity"/>
    <property type="evidence" value="ECO:0007669"/>
    <property type="project" value="TreeGrafter"/>
</dbReference>
<dbReference type="GO" id="GO:0006145">
    <property type="term" value="P:purine nucleobase catabolic process"/>
    <property type="evidence" value="ECO:0007669"/>
    <property type="project" value="TreeGrafter"/>
</dbReference>
<dbReference type="PROSITE" id="PS00483">
    <property type="entry name" value="DIHYDROOROTASE_2"/>
    <property type="match status" value="1"/>
</dbReference>
<dbReference type="NCBIfam" id="TIGR00857">
    <property type="entry name" value="pyrC_multi"/>
    <property type="match status" value="1"/>
</dbReference>
<dbReference type="Gene3D" id="3.20.20.140">
    <property type="entry name" value="Metal-dependent hydrolases"/>
    <property type="match status" value="1"/>
</dbReference>
<evidence type="ECO:0000313" key="6">
    <source>
        <dbReference type="EMBL" id="APU68605.1"/>
    </source>
</evidence>
<dbReference type="STRING" id="1229726.GRFL_1881"/>
<proteinExistence type="inferred from homology"/>
<dbReference type="AlphaFoldDB" id="A0A1L7I653"/>
<protein>
    <submittedName>
        <fullName evidence="6">Dihydroorotase</fullName>
        <ecNumber evidence="6">3.5.2.3</ecNumber>
    </submittedName>
</protein>
<dbReference type="NCBIfam" id="NF006688">
    <property type="entry name" value="PRK09236.1"/>
    <property type="match status" value="1"/>
</dbReference>
<dbReference type="PANTHER" id="PTHR43668">
    <property type="entry name" value="ALLANTOINASE"/>
    <property type="match status" value="1"/>
</dbReference>
<dbReference type="Gene3D" id="2.30.40.10">
    <property type="entry name" value="Urease, subunit C, domain 1"/>
    <property type="match status" value="1"/>
</dbReference>
<evidence type="ECO:0000256" key="2">
    <source>
        <dbReference type="ARBA" id="ARBA00002368"/>
    </source>
</evidence>
<dbReference type="KEGG" id="gfl:GRFL_1881"/>
<dbReference type="InterPro" id="IPR032466">
    <property type="entry name" value="Metal_Hydrolase"/>
</dbReference>
<evidence type="ECO:0000313" key="7">
    <source>
        <dbReference type="Proteomes" id="UP000186230"/>
    </source>
</evidence>
<dbReference type="Proteomes" id="UP000186230">
    <property type="component" value="Chromosome"/>
</dbReference>
<sequence>MKKVLIKNAKIVNEGKIHEGDVFIEDGIISEISESISAKSPDVNIYDAEGTYLLPGLIDDQVHFREPGLTHKENIETGSRAAVAGGITTFMEMPNTLPQTTTMELLEEKYRIASETSYANYAFMFGGTNDNLSEIEKIDPKKVPALKLFLGSSTGNMLVDDEKVLEEIFKKSPVIIAAHCEDEETIKKNLQECVERYGDDIPIELHPKIRSEEACYKSSSRAVKLAQKTGARLHVFHVSTAKELSLFNNKKALKDKKITAEVCIHHLWFNEDDYAKKGTYIKWNPAVKTKKDQEALIQGLIDDHLDVLATDHAPHTKQEKKNVYTKAPSGGPLVQHALPALLQMHHQGKITLEKIVEKACHNPAILFDIEKRGFIREGYKADLVLVDLNSPWAVQPDNIFSKCQWSPFEGTTFKSRVTHTFVNGRLVYKNFKHQPFQKVAERLTFDR</sequence>
<dbReference type="CDD" id="cd01318">
    <property type="entry name" value="DHOase_IIb"/>
    <property type="match status" value="1"/>
</dbReference>
<dbReference type="PANTHER" id="PTHR43668:SF4">
    <property type="entry name" value="ALLANTOINASE"/>
    <property type="match status" value="1"/>
</dbReference>
<comment type="function">
    <text evidence="2">Catalyzes the reversible cyclization of carbamoyl aspartate to dihydroorotate.</text>
</comment>
<keyword evidence="4" id="KW-0479">Metal-binding</keyword>
<evidence type="ECO:0000256" key="1">
    <source>
        <dbReference type="ARBA" id="ARBA00001947"/>
    </source>
</evidence>
<dbReference type="InterPro" id="IPR006680">
    <property type="entry name" value="Amidohydro-rel"/>
</dbReference>
<dbReference type="GO" id="GO:0004151">
    <property type="term" value="F:dihydroorotase activity"/>
    <property type="evidence" value="ECO:0007669"/>
    <property type="project" value="UniProtKB-EC"/>
</dbReference>
<organism evidence="6 7">
    <name type="scientific">Christiangramia flava JLT2011</name>
    <dbReference type="NCBI Taxonomy" id="1229726"/>
    <lineage>
        <taxon>Bacteria</taxon>
        <taxon>Pseudomonadati</taxon>
        <taxon>Bacteroidota</taxon>
        <taxon>Flavobacteriia</taxon>
        <taxon>Flavobacteriales</taxon>
        <taxon>Flavobacteriaceae</taxon>
        <taxon>Christiangramia</taxon>
    </lineage>
</organism>
<dbReference type="EMBL" id="CP016359">
    <property type="protein sequence ID" value="APU68605.1"/>
    <property type="molecule type" value="Genomic_DNA"/>
</dbReference>
<evidence type="ECO:0000256" key="3">
    <source>
        <dbReference type="ARBA" id="ARBA00010286"/>
    </source>
</evidence>
<dbReference type="InterPro" id="IPR050138">
    <property type="entry name" value="DHOase/Allantoinase_Hydrolase"/>
</dbReference>
<dbReference type="EC" id="3.5.2.3" evidence="6"/>
<keyword evidence="5 6" id="KW-0378">Hydrolase</keyword>
<comment type="similarity">
    <text evidence="3">Belongs to the metallo-dependent hydrolases superfamily. DHOase family. Class I DHOase subfamily.</text>
</comment>
<dbReference type="SUPFAM" id="SSF51338">
    <property type="entry name" value="Composite domain of metallo-dependent hydrolases"/>
    <property type="match status" value="1"/>
</dbReference>
<dbReference type="Pfam" id="PF01979">
    <property type="entry name" value="Amidohydro_1"/>
    <property type="match status" value="1"/>
</dbReference>
<dbReference type="GO" id="GO:0046872">
    <property type="term" value="F:metal ion binding"/>
    <property type="evidence" value="ECO:0007669"/>
    <property type="project" value="UniProtKB-KW"/>
</dbReference>
<dbReference type="InterPro" id="IPR011059">
    <property type="entry name" value="Metal-dep_hydrolase_composite"/>
</dbReference>
<comment type="cofactor">
    <cofactor evidence="1">
        <name>Zn(2+)</name>
        <dbReference type="ChEBI" id="CHEBI:29105"/>
    </cofactor>
</comment>
<dbReference type="RefSeq" id="WP_083644351.1">
    <property type="nucleotide sequence ID" value="NZ_AMRU01000001.1"/>
</dbReference>
<reference evidence="6 7" key="1">
    <citation type="submission" date="2016-07" db="EMBL/GenBank/DDBJ databases">
        <title>Multi-omics approach to identify versatile polysaccharide utilization systems of a marine flavobacterium Gramella flava.</title>
        <authorList>
            <person name="Tang K."/>
        </authorList>
    </citation>
    <scope>NUCLEOTIDE SEQUENCE [LARGE SCALE GENOMIC DNA]</scope>
    <source>
        <strain evidence="6 7">JLT2011</strain>
    </source>
</reference>
<evidence type="ECO:0000256" key="5">
    <source>
        <dbReference type="ARBA" id="ARBA00022801"/>
    </source>
</evidence>
<accession>A0A1L7I653</accession>
<dbReference type="InterPro" id="IPR002195">
    <property type="entry name" value="Dihydroorotase_CS"/>
</dbReference>